<evidence type="ECO:0000313" key="1">
    <source>
        <dbReference type="EMBL" id="GEM48385.1"/>
    </source>
</evidence>
<dbReference type="Proteomes" id="UP000321306">
    <property type="component" value="Unassembled WGS sequence"/>
</dbReference>
<gene>
    <name evidence="1" type="ORF">DC3_40200</name>
</gene>
<comment type="caution">
    <text evidence="1">The sequence shown here is derived from an EMBL/GenBank/DDBJ whole genome shotgun (WGS) entry which is preliminary data.</text>
</comment>
<reference evidence="1 2" key="1">
    <citation type="submission" date="2019-07" db="EMBL/GenBank/DDBJ databases">
        <title>Whole genome shotgun sequence of Deinococcus cellulosilyticus NBRC 106333.</title>
        <authorList>
            <person name="Hosoyama A."/>
            <person name="Uohara A."/>
            <person name="Ohji S."/>
            <person name="Ichikawa N."/>
        </authorList>
    </citation>
    <scope>NUCLEOTIDE SEQUENCE [LARGE SCALE GENOMIC DNA]</scope>
    <source>
        <strain evidence="1 2">NBRC 106333</strain>
    </source>
</reference>
<proteinExistence type="predicted"/>
<protein>
    <recommendedName>
        <fullName evidence="3">DUF3841 domain-containing protein</fullName>
    </recommendedName>
</protein>
<name>A0A511N6B1_DEIC1</name>
<evidence type="ECO:0008006" key="3">
    <source>
        <dbReference type="Google" id="ProtNLM"/>
    </source>
</evidence>
<accession>A0A511N6B1</accession>
<dbReference type="Pfam" id="PF12952">
    <property type="entry name" value="DUF3841"/>
    <property type="match status" value="1"/>
</dbReference>
<dbReference type="RefSeq" id="WP_146887421.1">
    <property type="nucleotide sequence ID" value="NZ_BJXB01000020.1"/>
</dbReference>
<sequence length="202" mass="24263">MKVWSHQTIEAFEVLQKHGVLRGERKYVDQDFVHAYDVLRDMMHERLGPPPSPDSYPIWVWVRGRSGKRYGGRKPTSRYKGHVLLTLEVPEERILVSDFHAWHSCLNSRALCVFESEEDNHYETLIADLPQFDARRTSLIRDTWWRITDLSWCLRHVYESENPKTMWLQGTLWEIRQRDVVKVEHLQYARETWEKHLTTRAY</sequence>
<dbReference type="EMBL" id="BJXB01000020">
    <property type="protein sequence ID" value="GEM48385.1"/>
    <property type="molecule type" value="Genomic_DNA"/>
</dbReference>
<organism evidence="1 2">
    <name type="scientific">Deinococcus cellulosilyticus (strain DSM 18568 / NBRC 106333 / KACC 11606 / 5516J-15)</name>
    <dbReference type="NCBI Taxonomy" id="1223518"/>
    <lineage>
        <taxon>Bacteria</taxon>
        <taxon>Thermotogati</taxon>
        <taxon>Deinococcota</taxon>
        <taxon>Deinococci</taxon>
        <taxon>Deinococcales</taxon>
        <taxon>Deinococcaceae</taxon>
        <taxon>Deinococcus</taxon>
    </lineage>
</organism>
<dbReference type="AlphaFoldDB" id="A0A511N6B1"/>
<dbReference type="OrthoDB" id="286252at2"/>
<dbReference type="InterPro" id="IPR024211">
    <property type="entry name" value="DUF3841"/>
</dbReference>
<evidence type="ECO:0000313" key="2">
    <source>
        <dbReference type="Proteomes" id="UP000321306"/>
    </source>
</evidence>
<keyword evidence="2" id="KW-1185">Reference proteome</keyword>